<feature type="coiled-coil region" evidence="1">
    <location>
        <begin position="187"/>
        <end position="221"/>
    </location>
</feature>
<organism evidence="3 4">
    <name type="scientific">Spongiibacter thalassae</name>
    <dbReference type="NCBI Taxonomy" id="2721624"/>
    <lineage>
        <taxon>Bacteria</taxon>
        <taxon>Pseudomonadati</taxon>
        <taxon>Pseudomonadota</taxon>
        <taxon>Gammaproteobacteria</taxon>
        <taxon>Cellvibrionales</taxon>
        <taxon>Spongiibacteraceae</taxon>
        <taxon>Spongiibacter</taxon>
    </lineage>
</organism>
<dbReference type="Proteomes" id="UP000765845">
    <property type="component" value="Unassembled WGS sequence"/>
</dbReference>
<feature type="signal peptide" evidence="2">
    <location>
        <begin position="1"/>
        <end position="26"/>
    </location>
</feature>
<keyword evidence="2" id="KW-0732">Signal</keyword>
<sequence length="381" mass="40301">MIRTNKTIRCCALALAVAGASYSAFAAAKSQGQNNGQPFQAIQNRIDANLALIQANQGDITALQAQSTSLLEAFHSLGTSLSELEVRVSSNETDISSAHARLDGVDGSLASLFSEVSELAARHADDIQLIHQQIDGLSASIADHSAALSDLSAQLVAKAAELSAAIDDGALAVDGLTADLALLNAQTTTLNLQLANAQQTIAALESRASAQEAELDALLLRVMTVEDQVANHSHGAEVDLSGVELSYESENRNVHIFKTPQAAVLANYVDFCESRGLVWWSPKSSADAQLLLDNARAIDNYHTWVQVYGLVTTTGNPATMNGYAFAPDSPSCVAGSSSGWAGVRDWGCSLCDPDGDGYGNTGKSHCWDTSHQYDWFACEEN</sequence>
<comment type="caution">
    <text evidence="3">The sequence shown here is derived from an EMBL/GenBank/DDBJ whole genome shotgun (WGS) entry which is preliminary data.</text>
</comment>
<name>A0ABX1GDZ0_9GAMM</name>
<dbReference type="EMBL" id="JAAWWK010000002">
    <property type="protein sequence ID" value="NKI16683.1"/>
    <property type="molecule type" value="Genomic_DNA"/>
</dbReference>
<evidence type="ECO:0000256" key="2">
    <source>
        <dbReference type="SAM" id="SignalP"/>
    </source>
</evidence>
<evidence type="ECO:0000313" key="3">
    <source>
        <dbReference type="EMBL" id="NKI16683.1"/>
    </source>
</evidence>
<evidence type="ECO:0008006" key="5">
    <source>
        <dbReference type="Google" id="ProtNLM"/>
    </source>
</evidence>
<dbReference type="Gene3D" id="1.20.5.340">
    <property type="match status" value="1"/>
</dbReference>
<reference evidence="3 4" key="1">
    <citation type="submission" date="2020-04" db="EMBL/GenBank/DDBJ databases">
        <authorList>
            <person name="Yoon J."/>
        </authorList>
    </citation>
    <scope>NUCLEOTIDE SEQUENCE [LARGE SCALE GENOMIC DNA]</scope>
    <source>
        <strain evidence="3 4">KMU-166</strain>
    </source>
</reference>
<keyword evidence="4" id="KW-1185">Reference proteome</keyword>
<keyword evidence="1" id="KW-0175">Coiled coil</keyword>
<proteinExistence type="predicted"/>
<evidence type="ECO:0000256" key="1">
    <source>
        <dbReference type="SAM" id="Coils"/>
    </source>
</evidence>
<gene>
    <name evidence="3" type="ORF">HCU74_04520</name>
</gene>
<dbReference type="RefSeq" id="WP_168449241.1">
    <property type="nucleotide sequence ID" value="NZ_JAAWWK010000002.1"/>
</dbReference>
<accession>A0ABX1GDZ0</accession>
<protein>
    <recommendedName>
        <fullName evidence="5">Chromosome partition protein Smc</fullName>
    </recommendedName>
</protein>
<feature type="chain" id="PRO_5046285139" description="Chromosome partition protein Smc" evidence="2">
    <location>
        <begin position="27"/>
        <end position="381"/>
    </location>
</feature>
<evidence type="ECO:0000313" key="4">
    <source>
        <dbReference type="Proteomes" id="UP000765845"/>
    </source>
</evidence>